<feature type="region of interest" description="Disordered" evidence="1">
    <location>
        <begin position="379"/>
        <end position="431"/>
    </location>
</feature>
<dbReference type="Pfam" id="PF04311">
    <property type="entry name" value="DUF459"/>
    <property type="match status" value="1"/>
</dbReference>
<reference evidence="2 3" key="1">
    <citation type="submission" date="2018-08" db="EMBL/GenBank/DDBJ databases">
        <title>Genomic Encyclopedia of Type Strains, Phase IV (KMG-IV): sequencing the most valuable type-strain genomes for metagenomic binning, comparative biology and taxonomic classification.</title>
        <authorList>
            <person name="Goeker M."/>
        </authorList>
    </citation>
    <scope>NUCLEOTIDE SEQUENCE [LARGE SCALE GENOMIC DNA]</scope>
    <source>
        <strain evidence="2 3">BW863</strain>
    </source>
</reference>
<accession>A0A3D9Z440</accession>
<evidence type="ECO:0000313" key="2">
    <source>
        <dbReference type="EMBL" id="REF88990.1"/>
    </source>
</evidence>
<dbReference type="InterPro" id="IPR036514">
    <property type="entry name" value="SGNH_hydro_sf"/>
</dbReference>
<dbReference type="AlphaFoldDB" id="A0A3D9Z440"/>
<dbReference type="InterPro" id="IPR007407">
    <property type="entry name" value="DUF459"/>
</dbReference>
<comment type="caution">
    <text evidence="2">The sequence shown here is derived from an EMBL/GenBank/DDBJ whole genome shotgun (WGS) entry which is preliminary data.</text>
</comment>
<keyword evidence="3" id="KW-1185">Reference proteome</keyword>
<dbReference type="RefSeq" id="WP_115834821.1">
    <property type="nucleotide sequence ID" value="NZ_CP025086.1"/>
</dbReference>
<dbReference type="Gene3D" id="3.40.50.1110">
    <property type="entry name" value="SGNH hydrolase"/>
    <property type="match status" value="1"/>
</dbReference>
<dbReference type="Proteomes" id="UP000256900">
    <property type="component" value="Unassembled WGS sequence"/>
</dbReference>
<dbReference type="GO" id="GO:0016788">
    <property type="term" value="F:hydrolase activity, acting on ester bonds"/>
    <property type="evidence" value="ECO:0007669"/>
    <property type="project" value="UniProtKB-ARBA"/>
</dbReference>
<proteinExistence type="predicted"/>
<evidence type="ECO:0000256" key="1">
    <source>
        <dbReference type="SAM" id="MobiDB-lite"/>
    </source>
</evidence>
<sequence length="431" mass="46568">MAFRLTRGRRLWDRIRPSVLGLAALGLCLGAFDMPAARAQNFNPFGWFQQVFRPQRNYDEYRPQRPHPHYTYHPHPVAKVQKAPAVPPSFFVAVLGDSLGELLGQALTTSLSDRPEVEVLHEAKEDSGLVRDDYYDWPKTAHDLATGSQKINVAVIMIGSNDHQTLHDSTGSYDPDSEQYDQIYAARIEAVAKAFHDAKIPLIWVGLPIMKSDRYSKAMTALNDMYRQYASQDGATYVDIWDDFVDDGGQFSPYGPDVDGQVVRLRALDGVHFTKAGALKLASFVAPQIRQILQGEAPQDDAALAKIETTAPSGTNLPAANAAVPPIKPAIGPVLPLTGPVMAAGGQLATLTPASGGANTASLVEQTFVDTRHPLLQAGRADDFDWPRHELAAAEPPPKPAPLPTLTAPAEAPPPASPAKNPAASPTSTVR</sequence>
<name>A0A3D9Z440_9HYPH</name>
<evidence type="ECO:0000313" key="3">
    <source>
        <dbReference type="Proteomes" id="UP000256900"/>
    </source>
</evidence>
<feature type="compositionally biased region" description="Low complexity" evidence="1">
    <location>
        <begin position="418"/>
        <end position="431"/>
    </location>
</feature>
<dbReference type="SUPFAM" id="SSF52266">
    <property type="entry name" value="SGNH hydrolase"/>
    <property type="match status" value="1"/>
</dbReference>
<dbReference type="EMBL" id="QUMO01000001">
    <property type="protein sequence ID" value="REF88990.1"/>
    <property type="molecule type" value="Genomic_DNA"/>
</dbReference>
<dbReference type="CDD" id="cd01829">
    <property type="entry name" value="SGNH_hydrolase_peri2"/>
    <property type="match status" value="1"/>
</dbReference>
<feature type="compositionally biased region" description="Basic and acidic residues" evidence="1">
    <location>
        <begin position="380"/>
        <end position="392"/>
    </location>
</feature>
<protein>
    <submittedName>
        <fullName evidence="2">Uncharacterized protein</fullName>
    </submittedName>
</protein>
<organism evidence="2 3">
    <name type="scientific">Methylovirgula ligni</name>
    <dbReference type="NCBI Taxonomy" id="569860"/>
    <lineage>
        <taxon>Bacteria</taxon>
        <taxon>Pseudomonadati</taxon>
        <taxon>Pseudomonadota</taxon>
        <taxon>Alphaproteobacteria</taxon>
        <taxon>Hyphomicrobiales</taxon>
        <taxon>Beijerinckiaceae</taxon>
        <taxon>Methylovirgula</taxon>
    </lineage>
</organism>
<gene>
    <name evidence="2" type="ORF">DES32_0204</name>
</gene>
<dbReference type="OrthoDB" id="9805649at2"/>